<dbReference type="InterPro" id="IPR014746">
    <property type="entry name" value="Gln_synth/guanido_kin_cat_dom"/>
</dbReference>
<evidence type="ECO:0000313" key="14">
    <source>
        <dbReference type="Proteomes" id="UP000007435"/>
    </source>
</evidence>
<keyword evidence="6 11" id="KW-0067">ATP-binding</keyword>
<dbReference type="InterPro" id="IPR006075">
    <property type="entry name" value="Asn/Gln-tRNA_Trfase_suB/E_cat"/>
</dbReference>
<evidence type="ECO:0000313" key="13">
    <source>
        <dbReference type="EMBL" id="ADQ17427.1"/>
    </source>
</evidence>
<dbReference type="PROSITE" id="PS01234">
    <property type="entry name" value="GATB"/>
    <property type="match status" value="1"/>
</dbReference>
<dbReference type="EMBL" id="CP002305">
    <property type="protein sequence ID" value="ADQ17427.1"/>
    <property type="molecule type" value="Genomic_DNA"/>
</dbReference>
<comment type="catalytic activity">
    <reaction evidence="9 11">
        <text>L-aspartyl-tRNA(Asn) + L-glutamine + ATP + H2O = L-asparaginyl-tRNA(Asn) + L-glutamate + ADP + phosphate + 2 H(+)</text>
        <dbReference type="Rhea" id="RHEA:14513"/>
        <dbReference type="Rhea" id="RHEA-COMP:9674"/>
        <dbReference type="Rhea" id="RHEA-COMP:9677"/>
        <dbReference type="ChEBI" id="CHEBI:15377"/>
        <dbReference type="ChEBI" id="CHEBI:15378"/>
        <dbReference type="ChEBI" id="CHEBI:29985"/>
        <dbReference type="ChEBI" id="CHEBI:30616"/>
        <dbReference type="ChEBI" id="CHEBI:43474"/>
        <dbReference type="ChEBI" id="CHEBI:58359"/>
        <dbReference type="ChEBI" id="CHEBI:78515"/>
        <dbReference type="ChEBI" id="CHEBI:78516"/>
        <dbReference type="ChEBI" id="CHEBI:456216"/>
    </reaction>
</comment>
<evidence type="ECO:0000256" key="9">
    <source>
        <dbReference type="ARBA" id="ARBA00047380"/>
    </source>
</evidence>
<dbReference type="InterPro" id="IPR003789">
    <property type="entry name" value="Asn/Gln_tRNA_amidoTrase-B-like"/>
</dbReference>
<dbReference type="STRING" id="649349.Lbys_1720"/>
<gene>
    <name evidence="11" type="primary">gatB</name>
    <name evidence="13" type="ordered locus">Lbys_1720</name>
</gene>
<evidence type="ECO:0000256" key="11">
    <source>
        <dbReference type="HAMAP-Rule" id="MF_00121"/>
    </source>
</evidence>
<evidence type="ECO:0000256" key="5">
    <source>
        <dbReference type="ARBA" id="ARBA00022741"/>
    </source>
</evidence>
<keyword evidence="5 11" id="KW-0547">Nucleotide-binding</keyword>
<evidence type="ECO:0000256" key="2">
    <source>
        <dbReference type="ARBA" id="ARBA00011123"/>
    </source>
</evidence>
<comment type="subunit">
    <text evidence="2 11">Heterotrimer of A, B and C subunits.</text>
</comment>
<dbReference type="NCBIfam" id="TIGR00133">
    <property type="entry name" value="gatB"/>
    <property type="match status" value="1"/>
</dbReference>
<sequence>MEFDVVIGLEVHCQLNTKSKIFASDHNSFGDDPNQNISVLTLAHPGVLPRTNRAVVESAVKLGLAFGSEINKINYFDRKNYFYPDLPKGYQITQDARPVCVGGAVSFMLKEGREYKKHTVQVHHIHMEEDAGKSVHGIDGTLLDYNRAGAPLLEIVSYPCISSPEEAAGYLAEIRRIVRNLGISDGNMEEGSLRADLNVSLKPKGSSELGTKVEIKNMNSIRFLQRAAEYEVKRQSEILSKGDQIIQETRTFIPETGVTEGMRVKETANDYRYFPEPDLAPIEILEEELLKYKAELPALPVELFDRFVSEDGLLADQAFVLAEEKEWSDYYLETCQYTENKKAVANWLTSTIRGELNESTIGISDYPIRPKKLAELIHAVESGAISHTAAQKVLNHLKETPELAVMTIAEENGWVLTQDSGSLGTWIDEVLEKHSGKVQEYKKGKKGLLGLFVGEVMKLSGGSADPKEVNKLLIEKLK</sequence>
<dbReference type="SMART" id="SM00845">
    <property type="entry name" value="GatB_Yqey"/>
    <property type="match status" value="1"/>
</dbReference>
<dbReference type="HOGENOM" id="CLU_019240_0_0_10"/>
<dbReference type="InterPro" id="IPR017959">
    <property type="entry name" value="Asn/Gln-tRNA_amidoTrfase_suB/E"/>
</dbReference>
<dbReference type="SUPFAM" id="SSF89095">
    <property type="entry name" value="GatB/YqeY motif"/>
    <property type="match status" value="1"/>
</dbReference>
<evidence type="ECO:0000256" key="3">
    <source>
        <dbReference type="ARBA" id="ARBA00016923"/>
    </source>
</evidence>
<dbReference type="GO" id="GO:0050567">
    <property type="term" value="F:glutaminyl-tRNA synthase (glutamine-hydrolyzing) activity"/>
    <property type="evidence" value="ECO:0007669"/>
    <property type="project" value="UniProtKB-UniRule"/>
</dbReference>
<dbReference type="GO" id="GO:0006412">
    <property type="term" value="P:translation"/>
    <property type="evidence" value="ECO:0007669"/>
    <property type="project" value="UniProtKB-UniRule"/>
</dbReference>
<dbReference type="InterPro" id="IPR023168">
    <property type="entry name" value="GatB_Yqey_C_2"/>
</dbReference>
<organism evidence="13 14">
    <name type="scientific">Leadbetterella byssophila (strain DSM 17132 / JCM 16389 / KACC 11308 / NBRC 106382 / 4M15)</name>
    <dbReference type="NCBI Taxonomy" id="649349"/>
    <lineage>
        <taxon>Bacteria</taxon>
        <taxon>Pseudomonadati</taxon>
        <taxon>Bacteroidota</taxon>
        <taxon>Cytophagia</taxon>
        <taxon>Cytophagales</taxon>
        <taxon>Leadbetterellaceae</taxon>
        <taxon>Leadbetterella</taxon>
    </lineage>
</organism>
<dbReference type="NCBIfam" id="NF004014">
    <property type="entry name" value="PRK05477.1-4"/>
    <property type="match status" value="1"/>
</dbReference>
<proteinExistence type="inferred from homology"/>
<comment type="similarity">
    <text evidence="1 11">Belongs to the GatB/GatE family. GatB subfamily.</text>
</comment>
<dbReference type="Pfam" id="PF02637">
    <property type="entry name" value="GatB_Yqey"/>
    <property type="match status" value="1"/>
</dbReference>
<dbReference type="HAMAP" id="MF_00121">
    <property type="entry name" value="GatB"/>
    <property type="match status" value="1"/>
</dbReference>
<comment type="catalytic activity">
    <reaction evidence="10 11">
        <text>L-glutamyl-tRNA(Gln) + L-glutamine + ATP + H2O = L-glutaminyl-tRNA(Gln) + L-glutamate + ADP + phosphate + H(+)</text>
        <dbReference type="Rhea" id="RHEA:17521"/>
        <dbReference type="Rhea" id="RHEA-COMP:9681"/>
        <dbReference type="Rhea" id="RHEA-COMP:9684"/>
        <dbReference type="ChEBI" id="CHEBI:15377"/>
        <dbReference type="ChEBI" id="CHEBI:15378"/>
        <dbReference type="ChEBI" id="CHEBI:29985"/>
        <dbReference type="ChEBI" id="CHEBI:30616"/>
        <dbReference type="ChEBI" id="CHEBI:43474"/>
        <dbReference type="ChEBI" id="CHEBI:58359"/>
        <dbReference type="ChEBI" id="CHEBI:78520"/>
        <dbReference type="ChEBI" id="CHEBI:78521"/>
        <dbReference type="ChEBI" id="CHEBI:456216"/>
    </reaction>
</comment>
<name>E4RZK3_LEAB4</name>
<dbReference type="KEGG" id="lby:Lbys_1720"/>
<evidence type="ECO:0000259" key="12">
    <source>
        <dbReference type="SMART" id="SM00845"/>
    </source>
</evidence>
<protein>
    <recommendedName>
        <fullName evidence="3 11">Aspartyl/glutamyl-tRNA(Asn/Gln) amidotransferase subunit B</fullName>
        <shortName evidence="11">Asp/Glu-ADT subunit B</shortName>
        <ecNumber evidence="11">6.3.5.-</ecNumber>
    </recommendedName>
</protein>
<evidence type="ECO:0000256" key="6">
    <source>
        <dbReference type="ARBA" id="ARBA00022840"/>
    </source>
</evidence>
<dbReference type="eggNOG" id="COG0064">
    <property type="taxonomic scope" value="Bacteria"/>
</dbReference>
<reference evidence="13 14" key="2">
    <citation type="journal article" date="2011" name="Stand. Genomic Sci.">
        <title>Complete genome sequence of Leadbetterella byssophila type strain (4M15).</title>
        <authorList>
            <person name="Abt B."/>
            <person name="Teshima H."/>
            <person name="Lucas S."/>
            <person name="Lapidus A."/>
            <person name="Del Rio T.G."/>
            <person name="Nolan M."/>
            <person name="Tice H."/>
            <person name="Cheng J.F."/>
            <person name="Pitluck S."/>
            <person name="Liolios K."/>
            <person name="Pagani I."/>
            <person name="Ivanova N."/>
            <person name="Mavromatis K."/>
            <person name="Pati A."/>
            <person name="Tapia R."/>
            <person name="Han C."/>
            <person name="Goodwin L."/>
            <person name="Chen A."/>
            <person name="Palaniappan K."/>
            <person name="Land M."/>
            <person name="Hauser L."/>
            <person name="Chang Y.J."/>
            <person name="Jeffries C.D."/>
            <person name="Rohde M."/>
            <person name="Goker M."/>
            <person name="Tindall B.J."/>
            <person name="Detter J.C."/>
            <person name="Woyke T."/>
            <person name="Bristow J."/>
            <person name="Eisen J.A."/>
            <person name="Markowitz V."/>
            <person name="Hugenholtz P."/>
            <person name="Klenk H.P."/>
            <person name="Kyrpides N.C."/>
        </authorList>
    </citation>
    <scope>NUCLEOTIDE SEQUENCE [LARGE SCALE GENOMIC DNA]</scope>
    <source>
        <strain evidence="14">DSM 17132 / JCM 16389 / KACC 11308 / NBRC 106382 / 4M15</strain>
    </source>
</reference>
<dbReference type="OrthoDB" id="9804078at2"/>
<keyword evidence="4 11" id="KW-0436">Ligase</keyword>
<dbReference type="InterPro" id="IPR017958">
    <property type="entry name" value="Gln-tRNA_amidoTrfase_suB_CS"/>
</dbReference>
<dbReference type="InterPro" id="IPR004413">
    <property type="entry name" value="GatB"/>
</dbReference>
<evidence type="ECO:0000256" key="8">
    <source>
        <dbReference type="ARBA" id="ARBA00024799"/>
    </source>
</evidence>
<dbReference type="FunFam" id="1.10.10.410:FF:000001">
    <property type="entry name" value="Aspartyl/glutamyl-tRNA(Asn/Gln) amidotransferase subunit B"/>
    <property type="match status" value="1"/>
</dbReference>
<dbReference type="PANTHER" id="PTHR11659">
    <property type="entry name" value="GLUTAMYL-TRNA GLN AMIDOTRANSFERASE SUBUNIT B MITOCHONDRIAL AND PROKARYOTIC PET112-RELATED"/>
    <property type="match status" value="1"/>
</dbReference>
<dbReference type="GO" id="GO:0050566">
    <property type="term" value="F:asparaginyl-tRNA synthase (glutamine-hydrolyzing) activity"/>
    <property type="evidence" value="ECO:0007669"/>
    <property type="project" value="RHEA"/>
</dbReference>
<keyword evidence="7 11" id="KW-0648">Protein biosynthesis</keyword>
<dbReference type="SUPFAM" id="SSF55931">
    <property type="entry name" value="Glutamine synthetase/guanido kinase"/>
    <property type="match status" value="1"/>
</dbReference>
<dbReference type="GO" id="GO:0005524">
    <property type="term" value="F:ATP binding"/>
    <property type="evidence" value="ECO:0007669"/>
    <property type="project" value="UniProtKB-KW"/>
</dbReference>
<feature type="domain" description="Asn/Gln amidotransferase" evidence="12">
    <location>
        <begin position="329"/>
        <end position="477"/>
    </location>
</feature>
<dbReference type="InterPro" id="IPR018027">
    <property type="entry name" value="Asn/Gln_amidotransferase"/>
</dbReference>
<dbReference type="Pfam" id="PF02934">
    <property type="entry name" value="GatB_N"/>
    <property type="match status" value="1"/>
</dbReference>
<accession>E4RZK3</accession>
<dbReference type="Gene3D" id="1.10.10.410">
    <property type="match status" value="1"/>
</dbReference>
<comment type="function">
    <text evidence="8 11">Allows the formation of correctly charged Asn-tRNA(Asn) or Gln-tRNA(Gln) through the transamidation of misacylated Asp-tRNA(Asn) or Glu-tRNA(Gln) in organisms which lack either or both of asparaginyl-tRNA or glutaminyl-tRNA synthetases. The reaction takes place in the presence of glutamine and ATP through an activated phospho-Asp-tRNA(Asn) or phospho-Glu-tRNA(Gln).</text>
</comment>
<evidence type="ECO:0000256" key="1">
    <source>
        <dbReference type="ARBA" id="ARBA00005306"/>
    </source>
</evidence>
<evidence type="ECO:0000256" key="7">
    <source>
        <dbReference type="ARBA" id="ARBA00022917"/>
    </source>
</evidence>
<dbReference type="AlphaFoldDB" id="E4RZK3"/>
<keyword evidence="14" id="KW-1185">Reference proteome</keyword>
<evidence type="ECO:0000256" key="10">
    <source>
        <dbReference type="ARBA" id="ARBA00047913"/>
    </source>
</evidence>
<reference key="1">
    <citation type="submission" date="2010-11" db="EMBL/GenBank/DDBJ databases">
        <title>The complete genome of Leadbetterella byssophila DSM 17132.</title>
        <authorList>
            <consortium name="US DOE Joint Genome Institute (JGI-PGF)"/>
            <person name="Lucas S."/>
            <person name="Copeland A."/>
            <person name="Lapidus A."/>
            <person name="Glavina del Rio T."/>
            <person name="Dalin E."/>
            <person name="Tice H."/>
            <person name="Bruce D."/>
            <person name="Goodwin L."/>
            <person name="Pitluck S."/>
            <person name="Kyrpides N."/>
            <person name="Mavromatis K."/>
            <person name="Ivanova N."/>
            <person name="Teshima H."/>
            <person name="Brettin T."/>
            <person name="Detter J.C."/>
            <person name="Han C."/>
            <person name="Tapia R."/>
            <person name="Land M."/>
            <person name="Hauser L."/>
            <person name="Markowitz V."/>
            <person name="Cheng J.-F."/>
            <person name="Hugenholtz P."/>
            <person name="Woyke T."/>
            <person name="Wu D."/>
            <person name="Tindall B."/>
            <person name="Pomrenke H.G."/>
            <person name="Brambilla E."/>
            <person name="Klenk H.-P."/>
            <person name="Eisen J.A."/>
        </authorList>
    </citation>
    <scope>NUCLEOTIDE SEQUENCE [LARGE SCALE GENOMIC DNA]</scope>
    <source>
        <strain>DSM 17132</strain>
    </source>
</reference>
<dbReference type="EC" id="6.3.5.-" evidence="11"/>
<dbReference type="Proteomes" id="UP000007435">
    <property type="component" value="Chromosome"/>
</dbReference>
<evidence type="ECO:0000256" key="4">
    <source>
        <dbReference type="ARBA" id="ARBA00022598"/>
    </source>
</evidence>
<dbReference type="NCBIfam" id="NF004012">
    <property type="entry name" value="PRK05477.1-2"/>
    <property type="match status" value="1"/>
</dbReference>